<sequence>MWLLLNAEGAHADPSSAAVGAAVDRSGQDGRADAQGRKGHGGQTGTDLGVNLDEMSARPPSIGAPMLKPLKGKPPKPPKGKRPKPPKVVRSRATGTQRRHDDQHAKLLVAPVAVLPASSNGGSGWAPIAVPAAGDGTPAARASPGMSHAEPGARSKSRRVTGSSRPGCQPSEASQPSVRQIVTVTVATATTGSELTAHIRASAVLDYAGPGPETCGRATPPRNERATGRSVQRAPPPPRCAPDHRQSHRDDQEIDMLKAVIYLPEGPDMRRWERMCLNWCSSHDYQLVGLVRDNRDQTSWQEVQRMMVHGRAEVVVVASYRHLPQNAVPRVEAASRALSVVSPQHDDLNADD</sequence>
<dbReference type="Proteomes" id="UP001290101">
    <property type="component" value="Unassembled WGS sequence"/>
</dbReference>
<feature type="compositionally biased region" description="Basic and acidic residues" evidence="1">
    <location>
        <begin position="26"/>
        <end position="36"/>
    </location>
</feature>
<evidence type="ECO:0000256" key="1">
    <source>
        <dbReference type="SAM" id="MobiDB-lite"/>
    </source>
</evidence>
<feature type="compositionally biased region" description="Basic and acidic residues" evidence="1">
    <location>
        <begin position="241"/>
        <end position="250"/>
    </location>
</feature>
<dbReference type="RefSeq" id="WP_322443704.1">
    <property type="nucleotide sequence ID" value="NZ_JAXOTQ010000066.1"/>
</dbReference>
<dbReference type="EMBL" id="JAXOTQ010000066">
    <property type="protein sequence ID" value="MDZ5494231.1"/>
    <property type="molecule type" value="Genomic_DNA"/>
</dbReference>
<proteinExistence type="predicted"/>
<name>A0ABU5JNR2_9ACTN</name>
<feature type="region of interest" description="Disordered" evidence="1">
    <location>
        <begin position="1"/>
        <end position="107"/>
    </location>
</feature>
<feature type="region of interest" description="Disordered" evidence="1">
    <location>
        <begin position="207"/>
        <end position="250"/>
    </location>
</feature>
<reference evidence="2 3" key="1">
    <citation type="submission" date="2023-12" db="EMBL/GenBank/DDBJ databases">
        <title>Micromonospora sp. nov., isolated from Atacama Desert.</title>
        <authorList>
            <person name="Carro L."/>
            <person name="Golinska P."/>
            <person name="Klenk H.-P."/>
            <person name="Goodfellow M."/>
        </authorList>
    </citation>
    <scope>NUCLEOTIDE SEQUENCE [LARGE SCALE GENOMIC DNA]</scope>
    <source>
        <strain evidence="2 3">4G53</strain>
    </source>
</reference>
<protein>
    <submittedName>
        <fullName evidence="2">Uncharacterized protein</fullName>
    </submittedName>
</protein>
<feature type="compositionally biased region" description="Basic residues" evidence="1">
    <location>
        <begin position="70"/>
        <end position="90"/>
    </location>
</feature>
<evidence type="ECO:0000313" key="3">
    <source>
        <dbReference type="Proteomes" id="UP001290101"/>
    </source>
</evidence>
<evidence type="ECO:0000313" key="2">
    <source>
        <dbReference type="EMBL" id="MDZ5494231.1"/>
    </source>
</evidence>
<gene>
    <name evidence="2" type="ORF">U2F25_33105</name>
</gene>
<keyword evidence="3" id="KW-1185">Reference proteome</keyword>
<organism evidence="2 3">
    <name type="scientific">Micromonospora sicca</name>
    <dbReference type="NCBI Taxonomy" id="2202420"/>
    <lineage>
        <taxon>Bacteria</taxon>
        <taxon>Bacillati</taxon>
        <taxon>Actinomycetota</taxon>
        <taxon>Actinomycetes</taxon>
        <taxon>Micromonosporales</taxon>
        <taxon>Micromonosporaceae</taxon>
        <taxon>Micromonospora</taxon>
    </lineage>
</organism>
<feature type="compositionally biased region" description="Polar residues" evidence="1">
    <location>
        <begin position="160"/>
        <end position="177"/>
    </location>
</feature>
<feature type="region of interest" description="Disordered" evidence="1">
    <location>
        <begin position="136"/>
        <end position="177"/>
    </location>
</feature>
<comment type="caution">
    <text evidence="2">The sequence shown here is derived from an EMBL/GenBank/DDBJ whole genome shotgun (WGS) entry which is preliminary data.</text>
</comment>
<accession>A0ABU5JNR2</accession>